<evidence type="ECO:0000313" key="1">
    <source>
        <dbReference type="EMBL" id="MFB5191056.1"/>
    </source>
</evidence>
<accession>A0ABV5AG50</accession>
<dbReference type="RefSeq" id="WP_275476516.1">
    <property type="nucleotide sequence ID" value="NZ_CP162940.1"/>
</dbReference>
<name>A0ABV5AG50_9BACL</name>
<reference evidence="1 2" key="1">
    <citation type="journal article" date="2024" name="Int. J. Mol. Sci.">
        <title>Exploration of Alicyclobacillus spp. Genome in Search of Antibiotic Resistance.</title>
        <authorList>
            <person name="Bucka-Kolendo J."/>
            <person name="Kiousi D.E."/>
            <person name="Dekowska A."/>
            <person name="Mikolajczuk-Szczyrba A."/>
            <person name="Karadedos D.M."/>
            <person name="Michael P."/>
            <person name="Galanis A."/>
            <person name="Sokolowska B."/>
        </authorList>
    </citation>
    <scope>NUCLEOTIDE SEQUENCE [LARGE SCALE GENOMIC DNA]</scope>
    <source>
        <strain evidence="1 2">KKP 3000</strain>
    </source>
</reference>
<gene>
    <name evidence="1" type="ORF">KKP3000_004555</name>
</gene>
<organism evidence="1 2">
    <name type="scientific">Alicyclobacillus fastidiosus</name>
    <dbReference type="NCBI Taxonomy" id="392011"/>
    <lineage>
        <taxon>Bacteria</taxon>
        <taxon>Bacillati</taxon>
        <taxon>Bacillota</taxon>
        <taxon>Bacilli</taxon>
        <taxon>Bacillales</taxon>
        <taxon>Alicyclobacillaceae</taxon>
        <taxon>Alicyclobacillus</taxon>
    </lineage>
</organism>
<keyword evidence="2" id="KW-1185">Reference proteome</keyword>
<proteinExistence type="predicted"/>
<protein>
    <submittedName>
        <fullName evidence="1">Uncharacterized protein</fullName>
    </submittedName>
</protein>
<dbReference type="Proteomes" id="UP001579974">
    <property type="component" value="Unassembled WGS sequence"/>
</dbReference>
<comment type="caution">
    <text evidence="1">The sequence shown here is derived from an EMBL/GenBank/DDBJ whole genome shotgun (WGS) entry which is preliminary data.</text>
</comment>
<evidence type="ECO:0000313" key="2">
    <source>
        <dbReference type="Proteomes" id="UP001579974"/>
    </source>
</evidence>
<dbReference type="EMBL" id="JBDXSU010000009">
    <property type="protein sequence ID" value="MFB5191056.1"/>
    <property type="molecule type" value="Genomic_DNA"/>
</dbReference>
<sequence>MYYFPKVKMLRGELKRSEVRNSVKYQLTTKEFIQQRGHTTFRIALENIIGFVECDDAEFSRHVHRLSSGRSDGFGRAYKIVASVLHLVSPSGVVEQAQVSFYTRLSRPFAQQLEDCLQSSSLA</sequence>